<evidence type="ECO:0000256" key="1">
    <source>
        <dbReference type="SAM" id="Phobius"/>
    </source>
</evidence>
<keyword evidence="1" id="KW-0812">Transmembrane</keyword>
<feature type="transmembrane region" description="Helical" evidence="1">
    <location>
        <begin position="34"/>
        <end position="52"/>
    </location>
</feature>
<sequence>MDYKYIFIVCLVLCWTLNPFFKKFSASKLTSSEYLIFNHILCTLIVFIYFIYLAFNGSCDANCLRKLNNKDIIYSVLGAMTSVFASILLIELLKKYDATSIIPNIQPLVLILTLLIGKFIFNETMTITKASGIITIVGGIYLINL</sequence>
<dbReference type="AlphaFoldDB" id="A0A6C0EIE6"/>
<evidence type="ECO:0000313" key="3">
    <source>
        <dbReference type="EMBL" id="QHT28946.1"/>
    </source>
</evidence>
<dbReference type="Gene3D" id="1.10.3730.20">
    <property type="match status" value="1"/>
</dbReference>
<accession>A0A6C0EIE6</accession>
<dbReference type="Pfam" id="PF00892">
    <property type="entry name" value="EamA"/>
    <property type="match status" value="1"/>
</dbReference>
<dbReference type="SUPFAM" id="SSF103481">
    <property type="entry name" value="Multidrug resistance efflux transporter EmrE"/>
    <property type="match status" value="1"/>
</dbReference>
<reference evidence="3" key="1">
    <citation type="journal article" date="2020" name="Nature">
        <title>Giant virus diversity and host interactions through global metagenomics.</title>
        <authorList>
            <person name="Schulz F."/>
            <person name="Roux S."/>
            <person name="Paez-Espino D."/>
            <person name="Jungbluth S."/>
            <person name="Walsh D.A."/>
            <person name="Denef V.J."/>
            <person name="McMahon K.D."/>
            <person name="Konstantinidis K.T."/>
            <person name="Eloe-Fadrosh E.A."/>
            <person name="Kyrpides N.C."/>
            <person name="Woyke T."/>
        </authorList>
    </citation>
    <scope>NUCLEOTIDE SEQUENCE</scope>
    <source>
        <strain evidence="3">GVMAG-M-3300001351-8</strain>
    </source>
</reference>
<dbReference type="InterPro" id="IPR037185">
    <property type="entry name" value="EmrE-like"/>
</dbReference>
<feature type="transmembrane region" description="Helical" evidence="1">
    <location>
        <begin position="105"/>
        <end position="121"/>
    </location>
</feature>
<feature type="domain" description="EamA" evidence="2">
    <location>
        <begin position="5"/>
        <end position="144"/>
    </location>
</feature>
<keyword evidence="1" id="KW-0472">Membrane</keyword>
<dbReference type="EMBL" id="MN738866">
    <property type="protein sequence ID" value="QHT28946.1"/>
    <property type="molecule type" value="Genomic_DNA"/>
</dbReference>
<feature type="transmembrane region" description="Helical" evidence="1">
    <location>
        <begin position="127"/>
        <end position="144"/>
    </location>
</feature>
<name>A0A6C0EIE6_9ZZZZ</name>
<keyword evidence="1" id="KW-1133">Transmembrane helix</keyword>
<feature type="transmembrane region" description="Helical" evidence="1">
    <location>
        <begin position="72"/>
        <end position="93"/>
    </location>
</feature>
<feature type="transmembrane region" description="Helical" evidence="1">
    <location>
        <begin position="6"/>
        <end position="22"/>
    </location>
</feature>
<organism evidence="3">
    <name type="scientific">viral metagenome</name>
    <dbReference type="NCBI Taxonomy" id="1070528"/>
    <lineage>
        <taxon>unclassified sequences</taxon>
        <taxon>metagenomes</taxon>
        <taxon>organismal metagenomes</taxon>
    </lineage>
</organism>
<evidence type="ECO:0000259" key="2">
    <source>
        <dbReference type="Pfam" id="PF00892"/>
    </source>
</evidence>
<dbReference type="GO" id="GO:0016020">
    <property type="term" value="C:membrane"/>
    <property type="evidence" value="ECO:0007669"/>
    <property type="project" value="InterPro"/>
</dbReference>
<protein>
    <recommendedName>
        <fullName evidence="2">EamA domain-containing protein</fullName>
    </recommendedName>
</protein>
<proteinExistence type="predicted"/>
<dbReference type="InterPro" id="IPR000620">
    <property type="entry name" value="EamA_dom"/>
</dbReference>